<dbReference type="GO" id="GO:0002009">
    <property type="term" value="P:morphogenesis of an epithelium"/>
    <property type="evidence" value="ECO:0007669"/>
    <property type="project" value="TreeGrafter"/>
</dbReference>
<feature type="region of interest" description="Disordered" evidence="3">
    <location>
        <begin position="1128"/>
        <end position="1162"/>
    </location>
</feature>
<dbReference type="GO" id="GO:0045211">
    <property type="term" value="C:postsynaptic membrane"/>
    <property type="evidence" value="ECO:0007669"/>
    <property type="project" value="UniProtKB-SubCell"/>
</dbReference>
<dbReference type="InterPro" id="IPR030398">
    <property type="entry name" value="SEA_DG_dom"/>
</dbReference>
<dbReference type="InterPro" id="IPR013783">
    <property type="entry name" value="Ig-like_fold"/>
</dbReference>
<dbReference type="InterPro" id="IPR027468">
    <property type="entry name" value="Alpha-dystroglycan_domain_2"/>
</dbReference>
<dbReference type="GO" id="GO:0043236">
    <property type="term" value="F:laminin binding"/>
    <property type="evidence" value="ECO:0007669"/>
    <property type="project" value="TreeGrafter"/>
</dbReference>
<keyword evidence="5" id="KW-0732">Signal</keyword>
<keyword evidence="2 4" id="KW-0472">Membrane</keyword>
<dbReference type="GO" id="GO:0016203">
    <property type="term" value="P:muscle attachment"/>
    <property type="evidence" value="ECO:0007669"/>
    <property type="project" value="TreeGrafter"/>
</dbReference>
<feature type="chain" id="PRO_5034375036" evidence="5">
    <location>
        <begin position="22"/>
        <end position="1162"/>
    </location>
</feature>
<evidence type="ECO:0000256" key="2">
    <source>
        <dbReference type="ARBA" id="ARBA00023136"/>
    </source>
</evidence>
<dbReference type="GeneTree" id="ENSGT00390000008429"/>
<dbReference type="AlphaFoldDB" id="A0A8C2TT18"/>
<evidence type="ECO:0000256" key="4">
    <source>
        <dbReference type="SAM" id="Phobius"/>
    </source>
</evidence>
<keyword evidence="4" id="KW-1133">Transmembrane helix</keyword>
<sequence length="1162" mass="128466">MQVSPALYLLFALACVGVNTSATVVKESDNTCEETKVLKGIPDATAFVGKIFCYPMPVFAFQGTITQYKVTLASGANLPGWLDFNPNTNMLQGLPMTGESGAYLLSITAPGRTCTQRAAVMFTIHVQDSISFLDMENSFNHIPNRHQCGKEVPITSAEVILSIGAKTLEAQERLYIVYTIAEYLHLDSSLVTLFQYTDVVHRNLQNVTVLARDTLHIDFTVNRYVGLSWLVKCGELAVPREFIQVLQRNIDSHHLSQLLGYEISGWRILRTESNKRKSPRQQHRPLMITPTPTLKVIRITQRPAAVAPHPLFSAVPSRLLLQFTVSATQNLYRESITAASVELQNNIHSVSQGSLVTLKMDSAWDMPTNNPTVVVMFGDTSSSDLSPSLVPKSMLLFTELEVLPTSAPEVSLLLQQPEPHLLQTDLYFHSSKTEVYGSHLLQDITSNKDLFPRPMYTLMMNTLHEWPHTLTEALSSETEHHVILLQETSTSEIPDYSDKARSHFPKSEMLSSASLSLERLLSLSPSTLLTATASSDFTFPINYMFPPSPASSSPSQELAHSHEPLPKSSTTMPSSYRFAFIEGTVSSVIQSEAQTLYPKLNLHSEISACFSSSLYSPFPGEAKTSYESSLPIPAHSHSTPVLTLTPPIIHSICGSMLKTQIQSPSILPTKELHSGRDLGTGMILPIITEPTLESPKISAVIVDAIELPLVTLFTATSHLFNSVSELLQTPPPSHQDASISQLPTDETLQFTESIGILPPSSTSQELQNETPGQTNTSPKVVHSIQFVTATIGCLFSFPVSADTFYDEEDGNSTQLSLQLIPADGSPGGSESWLQFNVTQQIMHGYPLAIDFQYSPQEFMLSATDSGGLTVWQSFTIELLKPIHVPCHLYTIRTKNSYYSFLRDRKRISLFLEKLSLYLNSTSPKDIMVTTLKPGSTLISWYNSSLCTSVNRPFSWCKKEEIQEALNKLQVPDGYVSPHFIQAMLPEYKIDAIFNISYSDNCFPTTKPFGGSFNSTVPALQGWGDSNIIKPPTALLSSLCVTVGLVLLTLIYCSCRYYSKIPKSKIMTFQSNSQLSHADVAMDVLQPRKVPVHECGGSSSHSLWLPPLLSLTSPEQYARSVRLSHVIPSSQPPKYQLPPHYQEGTTSQSDQSNICRFKMTSSK</sequence>
<dbReference type="PANTHER" id="PTHR21559:SF24">
    <property type="entry name" value="DYSTROGLYCAN 1"/>
    <property type="match status" value="1"/>
</dbReference>
<proteinExistence type="predicted"/>
<dbReference type="GO" id="GO:0005509">
    <property type="term" value="F:calcium ion binding"/>
    <property type="evidence" value="ECO:0007669"/>
    <property type="project" value="InterPro"/>
</dbReference>
<feature type="signal peptide" evidence="5">
    <location>
        <begin position="1"/>
        <end position="21"/>
    </location>
</feature>
<dbReference type="GO" id="GO:0005856">
    <property type="term" value="C:cytoskeleton"/>
    <property type="evidence" value="ECO:0007669"/>
    <property type="project" value="UniProtKB-SubCell"/>
</dbReference>
<dbReference type="GO" id="GO:0005576">
    <property type="term" value="C:extracellular region"/>
    <property type="evidence" value="ECO:0007669"/>
    <property type="project" value="UniProtKB-SubCell"/>
</dbReference>
<dbReference type="SMART" id="SM00736">
    <property type="entry name" value="CADG"/>
    <property type="match status" value="2"/>
</dbReference>
<dbReference type="GO" id="GO:0016011">
    <property type="term" value="C:dystroglycan complex"/>
    <property type="evidence" value="ECO:0007669"/>
    <property type="project" value="TreeGrafter"/>
</dbReference>
<dbReference type="Gene3D" id="2.60.40.10">
    <property type="entry name" value="Immunoglobulins"/>
    <property type="match status" value="2"/>
</dbReference>
<reference evidence="7" key="2">
    <citation type="submission" date="2025-08" db="UniProtKB">
        <authorList>
            <consortium name="Ensembl"/>
        </authorList>
    </citation>
    <scope>IDENTIFICATION</scope>
</reference>
<dbReference type="PANTHER" id="PTHR21559">
    <property type="entry name" value="DYSTROGLYCAN-RELATED"/>
    <property type="match status" value="1"/>
</dbReference>
<protein>
    <submittedName>
        <fullName evidence="7">Dystroglycan-like</fullName>
    </submittedName>
</protein>
<dbReference type="GO" id="GO:0042383">
    <property type="term" value="C:sarcolemma"/>
    <property type="evidence" value="ECO:0007669"/>
    <property type="project" value="UniProtKB-SubCell"/>
</dbReference>
<feature type="region of interest" description="Disordered" evidence="3">
    <location>
        <begin position="550"/>
        <end position="570"/>
    </location>
</feature>
<dbReference type="PROSITE" id="PS51699">
    <property type="entry name" value="SEA_DG"/>
    <property type="match status" value="1"/>
</dbReference>
<dbReference type="GO" id="GO:0021675">
    <property type="term" value="P:nerve development"/>
    <property type="evidence" value="ECO:0007669"/>
    <property type="project" value="TreeGrafter"/>
</dbReference>
<dbReference type="SUPFAM" id="SSF49313">
    <property type="entry name" value="Cadherin-like"/>
    <property type="match status" value="2"/>
</dbReference>
<dbReference type="GO" id="GO:0007411">
    <property type="term" value="P:axon guidance"/>
    <property type="evidence" value="ECO:0007669"/>
    <property type="project" value="TreeGrafter"/>
</dbReference>
<dbReference type="Pfam" id="PF05345">
    <property type="entry name" value="He_PIG"/>
    <property type="match status" value="1"/>
</dbReference>
<evidence type="ECO:0000256" key="1">
    <source>
        <dbReference type="ARBA" id="ARBA00004135"/>
    </source>
</evidence>
<keyword evidence="8" id="KW-1185">Reference proteome</keyword>
<comment type="subcellular location">
    <subcellularLocation>
        <location evidence="1">Cell membrane</location>
        <location evidence="1">Sarcolemma</location>
    </subcellularLocation>
</comment>
<name>A0A8C2TT18_COTJA</name>
<feature type="compositionally biased region" description="Polar residues" evidence="3">
    <location>
        <begin position="1142"/>
        <end position="1162"/>
    </location>
</feature>
<accession>A0A8C2TT18</accession>
<dbReference type="InterPro" id="IPR015919">
    <property type="entry name" value="Cadherin-like_sf"/>
</dbReference>
<dbReference type="InterPro" id="IPR006644">
    <property type="entry name" value="Cadg"/>
</dbReference>
<dbReference type="GO" id="GO:0005654">
    <property type="term" value="C:nucleoplasm"/>
    <property type="evidence" value="ECO:0007669"/>
    <property type="project" value="UniProtKB-SubCell"/>
</dbReference>
<evidence type="ECO:0000259" key="6">
    <source>
        <dbReference type="PROSITE" id="PS51699"/>
    </source>
</evidence>
<feature type="domain" description="Peptidase S72" evidence="6">
    <location>
        <begin position="883"/>
        <end position="999"/>
    </location>
</feature>
<dbReference type="SUPFAM" id="SSF111006">
    <property type="entry name" value="Dystroglycan, domain 2"/>
    <property type="match status" value="1"/>
</dbReference>
<evidence type="ECO:0000256" key="5">
    <source>
        <dbReference type="SAM" id="SignalP"/>
    </source>
</evidence>
<keyword evidence="4" id="KW-0812">Transmembrane</keyword>
<feature type="transmembrane region" description="Helical" evidence="4">
    <location>
        <begin position="1033"/>
        <end position="1054"/>
    </location>
</feature>
<organism evidence="7 8">
    <name type="scientific">Coturnix japonica</name>
    <name type="common">Japanese quail</name>
    <name type="synonym">Coturnix coturnix japonica</name>
    <dbReference type="NCBI Taxonomy" id="93934"/>
    <lineage>
        <taxon>Eukaryota</taxon>
        <taxon>Metazoa</taxon>
        <taxon>Chordata</taxon>
        <taxon>Craniata</taxon>
        <taxon>Vertebrata</taxon>
        <taxon>Euteleostomi</taxon>
        <taxon>Archelosauria</taxon>
        <taxon>Archosauria</taxon>
        <taxon>Dinosauria</taxon>
        <taxon>Saurischia</taxon>
        <taxon>Theropoda</taxon>
        <taxon>Coelurosauria</taxon>
        <taxon>Aves</taxon>
        <taxon>Neognathae</taxon>
        <taxon>Galloanserae</taxon>
        <taxon>Galliformes</taxon>
        <taxon>Phasianidae</taxon>
        <taxon>Perdicinae</taxon>
        <taxon>Coturnix</taxon>
    </lineage>
</organism>
<evidence type="ECO:0000256" key="3">
    <source>
        <dbReference type="SAM" id="MobiDB-lite"/>
    </source>
</evidence>
<evidence type="ECO:0000313" key="7">
    <source>
        <dbReference type="Ensembl" id="ENSCJPP00005017375.1"/>
    </source>
</evidence>
<dbReference type="Gene3D" id="3.30.70.1040">
    <property type="entry name" value="Dystroglycan, domain 2"/>
    <property type="match status" value="1"/>
</dbReference>
<reference evidence="7" key="1">
    <citation type="submission" date="2015-11" db="EMBL/GenBank/DDBJ databases">
        <authorList>
            <consortium name="International Coturnix japonica Genome Analysis Consortium"/>
            <person name="Warren W."/>
            <person name="Burt D.W."/>
            <person name="Antin P.B."/>
            <person name="Lanford R."/>
            <person name="Gros J."/>
            <person name="Wilson R.K."/>
        </authorList>
    </citation>
    <scope>NUCLEOTIDE SEQUENCE [LARGE SCALE GENOMIC DNA]</scope>
</reference>
<reference evidence="7" key="3">
    <citation type="submission" date="2025-09" db="UniProtKB">
        <authorList>
            <consortium name="Ensembl"/>
        </authorList>
    </citation>
    <scope>IDENTIFICATION</scope>
</reference>
<dbReference type="Ensembl" id="ENSCJPT00005024227.1">
    <property type="protein sequence ID" value="ENSCJPP00005017375.1"/>
    <property type="gene ID" value="ENSCJPG00005014196.1"/>
</dbReference>
<dbReference type="Proteomes" id="UP000694412">
    <property type="component" value="Chromosome 1"/>
</dbReference>
<evidence type="ECO:0000313" key="8">
    <source>
        <dbReference type="Proteomes" id="UP000694412"/>
    </source>
</evidence>